<protein>
    <submittedName>
        <fullName evidence="1">DUF1853 family protein</fullName>
    </submittedName>
</protein>
<sequence length="254" mass="29786">MDLNQIANWIRQSPSLLDGTDVIAPEFPDTLYDGDNLNKEYQGNHRLGFIYQHVCSQLFASSAQYQLLAEEIQLNNEHKQTLGAIDFIVDNQATRHIEQWEVAVKFYLLHNSLWYGPNSQDRLDKKLERMLNHQLTMCQTSLFQETYPDWNPVVPKLLMQGRLYINPFRPELIPEQCLDIPINLERVKGFWCFKSEVDKIADSLYPLQKWQWITGASDYHEPLGNIGDRFVHAQTKDGTFWFVVPDEWPKKTKK</sequence>
<dbReference type="InterPro" id="IPR015003">
    <property type="entry name" value="DUF1853"/>
</dbReference>
<comment type="caution">
    <text evidence="1">The sequence shown here is derived from an EMBL/GenBank/DDBJ whole genome shotgun (WGS) entry which is preliminary data.</text>
</comment>
<proteinExistence type="predicted"/>
<dbReference type="OrthoDB" id="378654at2"/>
<dbReference type="AlphaFoldDB" id="A0A3N9TJ20"/>
<organism evidence="1 2">
    <name type="scientific">Vibrio viridaestus</name>
    <dbReference type="NCBI Taxonomy" id="2487322"/>
    <lineage>
        <taxon>Bacteria</taxon>
        <taxon>Pseudomonadati</taxon>
        <taxon>Pseudomonadota</taxon>
        <taxon>Gammaproteobacteria</taxon>
        <taxon>Vibrionales</taxon>
        <taxon>Vibrionaceae</taxon>
        <taxon>Vibrio</taxon>
    </lineage>
</organism>
<keyword evidence="2" id="KW-1185">Reference proteome</keyword>
<dbReference type="Pfam" id="PF08907">
    <property type="entry name" value="DUF1853"/>
    <property type="match status" value="1"/>
</dbReference>
<dbReference type="RefSeq" id="WP_124936250.1">
    <property type="nucleotide sequence ID" value="NZ_RJVQ01000002.1"/>
</dbReference>
<accession>A0A3N9TJ20</accession>
<dbReference type="Proteomes" id="UP000281112">
    <property type="component" value="Unassembled WGS sequence"/>
</dbReference>
<evidence type="ECO:0000313" key="2">
    <source>
        <dbReference type="Proteomes" id="UP000281112"/>
    </source>
</evidence>
<dbReference type="EMBL" id="RJVQ01000002">
    <property type="protein sequence ID" value="RQW64130.1"/>
    <property type="molecule type" value="Genomic_DNA"/>
</dbReference>
<gene>
    <name evidence="1" type="ORF">EES38_05950</name>
</gene>
<name>A0A3N9TJ20_9VIBR</name>
<evidence type="ECO:0000313" key="1">
    <source>
        <dbReference type="EMBL" id="RQW64130.1"/>
    </source>
</evidence>
<reference evidence="1 2" key="1">
    <citation type="submission" date="2018-11" db="EMBL/GenBank/DDBJ databases">
        <title>Vibrio LJC006 sp. nov., isolated from seawater during the bloom of the enteromorpha.</title>
        <authorList>
            <person name="Liang J."/>
        </authorList>
    </citation>
    <scope>NUCLEOTIDE SEQUENCE [LARGE SCALE GENOMIC DNA]</scope>
    <source>
        <strain evidence="1 2">LJC006</strain>
    </source>
</reference>